<reference evidence="1 2" key="1">
    <citation type="submission" date="2023-05" db="EMBL/GenBank/DDBJ databases">
        <title>Rombocin, a short stable natural nisin variant, displays selective antimicrobial activity against Listeria monocytogenes and employs dual mode of action to kill target bacterial strains.</title>
        <authorList>
            <person name="Wambui J."/>
            <person name="Stephan R."/>
            <person name="Kuipers O.P."/>
        </authorList>
    </citation>
    <scope>NUCLEOTIDE SEQUENCE [LARGE SCALE GENOMIC DNA]</scope>
    <source>
        <strain evidence="1 2">RC002</strain>
    </source>
</reference>
<sequence>MGASNSVYVEGSEIIKNGGAVANLYMDKEEYVFVSGIIYSPTKEVIPNAAVSITLIDKSETPPNEIFLGVTFSNQDGVYGVSLPWKLNYEYKFIPYC</sequence>
<evidence type="ECO:0000313" key="1">
    <source>
        <dbReference type="EMBL" id="MDK2564963.1"/>
    </source>
</evidence>
<dbReference type="EMBL" id="JASKYM010000014">
    <property type="protein sequence ID" value="MDK2564963.1"/>
    <property type="molecule type" value="Genomic_DNA"/>
</dbReference>
<organism evidence="1 2">
    <name type="scientific">Romboutsia sedimentorum</name>
    <dbReference type="NCBI Taxonomy" id="1368474"/>
    <lineage>
        <taxon>Bacteria</taxon>
        <taxon>Bacillati</taxon>
        <taxon>Bacillota</taxon>
        <taxon>Clostridia</taxon>
        <taxon>Peptostreptococcales</taxon>
        <taxon>Peptostreptococcaceae</taxon>
        <taxon>Romboutsia</taxon>
    </lineage>
</organism>
<accession>A0ABT7EDH2</accession>
<keyword evidence="2" id="KW-1185">Reference proteome</keyword>
<proteinExistence type="predicted"/>
<dbReference type="Proteomes" id="UP001301012">
    <property type="component" value="Unassembled WGS sequence"/>
</dbReference>
<evidence type="ECO:0000313" key="2">
    <source>
        <dbReference type="Proteomes" id="UP001301012"/>
    </source>
</evidence>
<protein>
    <submittedName>
        <fullName evidence="1">Uncharacterized protein</fullName>
    </submittedName>
</protein>
<gene>
    <name evidence="1" type="ORF">QOZ84_15620</name>
</gene>
<comment type="caution">
    <text evidence="1">The sequence shown here is derived from an EMBL/GenBank/DDBJ whole genome shotgun (WGS) entry which is preliminary data.</text>
</comment>
<dbReference type="RefSeq" id="WP_284133831.1">
    <property type="nucleotide sequence ID" value="NZ_JASKYM010000014.1"/>
</dbReference>
<name>A0ABT7EDH2_9FIRM</name>